<evidence type="ECO:0008006" key="4">
    <source>
        <dbReference type="Google" id="ProtNLM"/>
    </source>
</evidence>
<dbReference type="Proteomes" id="UP001378592">
    <property type="component" value="Unassembled WGS sequence"/>
</dbReference>
<dbReference type="AlphaFoldDB" id="A0AAN9VSF6"/>
<sequence length="305" mass="34201">MDPKPCAVVASCTDTHPEEIVKLILGVDDLPEATTVEDGIKAYPWHIDTKYYTADVNLCAVEKKTIGSEQFAISVEAVVINFDSNRNDGLDVVESWLAFLREFEPEVQILLCDRCYENPKVGVSRVKAQEWCVEQGFELVELNPELDPEWEEEQDFIETTGIKRVVQAMHAHLWPNLHMKGKPHSLSKSVQSMLNGGAVEDSNKVEVARLSQDLQGIRLEPIDNDQRRTMEERIDELLGDSGSVAGFSSLFEQLYNMKQQVQGLPSEQRKACAEQVVMAFWRAISGDDDDDDDDELAGLSDPGET</sequence>
<evidence type="ECO:0000313" key="3">
    <source>
        <dbReference type="Proteomes" id="UP001378592"/>
    </source>
</evidence>
<evidence type="ECO:0000313" key="2">
    <source>
        <dbReference type="EMBL" id="KAK7869378.1"/>
    </source>
</evidence>
<feature type="region of interest" description="Disordered" evidence="1">
    <location>
        <begin position="284"/>
        <end position="305"/>
    </location>
</feature>
<dbReference type="InterPro" id="IPR019341">
    <property type="entry name" value="Alpha/Gamma-adaptin-bd_p34"/>
</dbReference>
<comment type="caution">
    <text evidence="2">The sequence shown here is derived from an EMBL/GenBank/DDBJ whole genome shotgun (WGS) entry which is preliminary data.</text>
</comment>
<keyword evidence="3" id="KW-1185">Reference proteome</keyword>
<accession>A0AAN9VSF6</accession>
<gene>
    <name evidence="2" type="ORF">R5R35_000686</name>
</gene>
<protein>
    <recommendedName>
        <fullName evidence="4">Alpha-and gamma-adaptin-binding protein p34</fullName>
    </recommendedName>
</protein>
<feature type="compositionally biased region" description="Acidic residues" evidence="1">
    <location>
        <begin position="286"/>
        <end position="296"/>
    </location>
</feature>
<organism evidence="2 3">
    <name type="scientific">Gryllus longicercus</name>
    <dbReference type="NCBI Taxonomy" id="2509291"/>
    <lineage>
        <taxon>Eukaryota</taxon>
        <taxon>Metazoa</taxon>
        <taxon>Ecdysozoa</taxon>
        <taxon>Arthropoda</taxon>
        <taxon>Hexapoda</taxon>
        <taxon>Insecta</taxon>
        <taxon>Pterygota</taxon>
        <taxon>Neoptera</taxon>
        <taxon>Polyneoptera</taxon>
        <taxon>Orthoptera</taxon>
        <taxon>Ensifera</taxon>
        <taxon>Gryllidea</taxon>
        <taxon>Grylloidea</taxon>
        <taxon>Gryllidae</taxon>
        <taxon>Gryllinae</taxon>
        <taxon>Gryllus</taxon>
    </lineage>
</organism>
<dbReference type="EMBL" id="JAZDUA010000075">
    <property type="protein sequence ID" value="KAK7869378.1"/>
    <property type="molecule type" value="Genomic_DNA"/>
</dbReference>
<dbReference type="Gene3D" id="3.40.50.11960">
    <property type="match status" value="1"/>
</dbReference>
<dbReference type="Pfam" id="PF10199">
    <property type="entry name" value="Adaptin_binding"/>
    <property type="match status" value="1"/>
</dbReference>
<dbReference type="PANTHER" id="PTHR14659:SF1">
    <property type="entry name" value="ALPHA- AND GAMMA-ADAPTIN-BINDING PROTEIN P34"/>
    <property type="match status" value="1"/>
</dbReference>
<evidence type="ECO:0000256" key="1">
    <source>
        <dbReference type="SAM" id="MobiDB-lite"/>
    </source>
</evidence>
<dbReference type="PANTHER" id="PTHR14659">
    <property type="entry name" value="ALPHA- AND GAMMA-ADAPTIN-BINDING PROTEIN P34"/>
    <property type="match status" value="1"/>
</dbReference>
<reference evidence="2 3" key="1">
    <citation type="submission" date="2024-03" db="EMBL/GenBank/DDBJ databases">
        <title>The genome assembly and annotation of the cricket Gryllus longicercus Weissman &amp; Gray.</title>
        <authorList>
            <person name="Szrajer S."/>
            <person name="Gray D."/>
            <person name="Ylla G."/>
        </authorList>
    </citation>
    <scope>NUCLEOTIDE SEQUENCE [LARGE SCALE GENOMIC DNA]</scope>
    <source>
        <strain evidence="2">DAG 2021-001</strain>
        <tissue evidence="2">Whole body minus gut</tissue>
    </source>
</reference>
<proteinExistence type="predicted"/>
<name>A0AAN9VSF6_9ORTH</name>